<name>A0A239RAE0_STREI</name>
<reference evidence="1 2" key="1">
    <citation type="submission" date="2017-07" db="EMBL/GenBank/DDBJ databases">
        <authorList>
            <person name="Sun Z.S."/>
            <person name="Albrecht U."/>
            <person name="Echele G."/>
            <person name="Lee C.C."/>
        </authorList>
    </citation>
    <scope>NUCLEOTIDE SEQUENCE [LARGE SCALE GENOMIC DNA]</scope>
    <source>
        <strain evidence="1 2">AR3</strain>
    </source>
</reference>
<dbReference type="RefSeq" id="WP_094140900.1">
    <property type="nucleotide sequence ID" value="NZ_FZRA01000002.1"/>
</dbReference>
<protein>
    <submittedName>
        <fullName evidence="1">Uncharacterized protein</fullName>
    </submittedName>
</protein>
<gene>
    <name evidence="1" type="ORF">SAMN05216470_1205</name>
</gene>
<dbReference type="EMBL" id="FZRA01000002">
    <property type="protein sequence ID" value="SNU07853.1"/>
    <property type="molecule type" value="Genomic_DNA"/>
</dbReference>
<evidence type="ECO:0000313" key="2">
    <source>
        <dbReference type="Proteomes" id="UP000214649"/>
    </source>
</evidence>
<evidence type="ECO:0000313" key="1">
    <source>
        <dbReference type="EMBL" id="SNU07853.1"/>
    </source>
</evidence>
<proteinExistence type="predicted"/>
<dbReference type="Proteomes" id="UP000214649">
    <property type="component" value="Unassembled WGS sequence"/>
</dbReference>
<sequence length="95" mass="11255">MKNEAGKVIVSKSQYANLIRHARTVEAFKDEFNRITYYDTLTTEASERKRLRIAEHEYKFRVSMQKELHGTEAEITKDFQSVLDYIQEQLKVIVK</sequence>
<dbReference type="AlphaFoldDB" id="A0A239RAE0"/>
<organism evidence="1 2">
    <name type="scientific">Streptococcus equinus</name>
    <name type="common">Streptococcus bovis</name>
    <dbReference type="NCBI Taxonomy" id="1335"/>
    <lineage>
        <taxon>Bacteria</taxon>
        <taxon>Bacillati</taxon>
        <taxon>Bacillota</taxon>
        <taxon>Bacilli</taxon>
        <taxon>Lactobacillales</taxon>
        <taxon>Streptococcaceae</taxon>
        <taxon>Streptococcus</taxon>
    </lineage>
</organism>
<accession>A0A239RAE0</accession>